<gene>
    <name evidence="2" type="ORF">DCAF_LOCUS6449</name>
</gene>
<feature type="compositionally biased region" description="Polar residues" evidence="1">
    <location>
        <begin position="105"/>
        <end position="122"/>
    </location>
</feature>
<dbReference type="AlphaFoldDB" id="A0AAV1R8U1"/>
<organism evidence="2 3">
    <name type="scientific">Dovyalis caffra</name>
    <dbReference type="NCBI Taxonomy" id="77055"/>
    <lineage>
        <taxon>Eukaryota</taxon>
        <taxon>Viridiplantae</taxon>
        <taxon>Streptophyta</taxon>
        <taxon>Embryophyta</taxon>
        <taxon>Tracheophyta</taxon>
        <taxon>Spermatophyta</taxon>
        <taxon>Magnoliopsida</taxon>
        <taxon>eudicotyledons</taxon>
        <taxon>Gunneridae</taxon>
        <taxon>Pentapetalae</taxon>
        <taxon>rosids</taxon>
        <taxon>fabids</taxon>
        <taxon>Malpighiales</taxon>
        <taxon>Salicaceae</taxon>
        <taxon>Flacourtieae</taxon>
        <taxon>Dovyalis</taxon>
    </lineage>
</organism>
<feature type="region of interest" description="Disordered" evidence="1">
    <location>
        <begin position="104"/>
        <end position="165"/>
    </location>
</feature>
<keyword evidence="3" id="KW-1185">Reference proteome</keyword>
<evidence type="ECO:0000313" key="2">
    <source>
        <dbReference type="EMBL" id="CAK7328716.1"/>
    </source>
</evidence>
<feature type="region of interest" description="Disordered" evidence="1">
    <location>
        <begin position="189"/>
        <end position="208"/>
    </location>
</feature>
<comment type="caution">
    <text evidence="2">The sequence shown here is derived from an EMBL/GenBank/DDBJ whole genome shotgun (WGS) entry which is preliminary data.</text>
</comment>
<dbReference type="EMBL" id="CAWUPB010000903">
    <property type="protein sequence ID" value="CAK7328716.1"/>
    <property type="molecule type" value="Genomic_DNA"/>
</dbReference>
<accession>A0AAV1R8U1</accession>
<dbReference type="Proteomes" id="UP001314170">
    <property type="component" value="Unassembled WGS sequence"/>
</dbReference>
<evidence type="ECO:0000256" key="1">
    <source>
        <dbReference type="SAM" id="MobiDB-lite"/>
    </source>
</evidence>
<reference evidence="2 3" key="1">
    <citation type="submission" date="2024-01" db="EMBL/GenBank/DDBJ databases">
        <authorList>
            <person name="Waweru B."/>
        </authorList>
    </citation>
    <scope>NUCLEOTIDE SEQUENCE [LARGE SCALE GENOMIC DNA]</scope>
</reference>
<dbReference type="PANTHER" id="PTHR35289">
    <property type="entry name" value="TRANSMEMBRANE PROTEIN"/>
    <property type="match status" value="1"/>
</dbReference>
<protein>
    <submittedName>
        <fullName evidence="2">Uncharacterized protein</fullName>
    </submittedName>
</protein>
<proteinExistence type="predicted"/>
<dbReference type="InterPro" id="IPR052694">
    <property type="entry name" value="Mt_uS3-like"/>
</dbReference>
<sequence length="208" mass="22314">MEALCQEWERPSRNEKGILNEIDPIPAIAIEEFSQLKAPRCPSAPCSGRLLTHWIGKRDGKKTARAYGTQRKSDFGQGLPLPAPSGQVNSAPWIEDPREIDILLGSSSVPGTSVETGTSVTQPRAGPVNPEAADSSQTSGDPVASPGEEAGPANQTQRVVPYPYQPDEVIGGLCSLHRTSPFGERLQSLFRGHTNGSDSHRRPIRGQG</sequence>
<feature type="region of interest" description="Disordered" evidence="1">
    <location>
        <begin position="59"/>
        <end position="92"/>
    </location>
</feature>
<dbReference type="PANTHER" id="PTHR35289:SF1">
    <property type="entry name" value="ATP SYNTHASE 9 MITOCHONDRIAL-RELATED"/>
    <property type="match status" value="1"/>
</dbReference>
<evidence type="ECO:0000313" key="3">
    <source>
        <dbReference type="Proteomes" id="UP001314170"/>
    </source>
</evidence>
<name>A0AAV1R8U1_9ROSI</name>